<dbReference type="InterPro" id="IPR041657">
    <property type="entry name" value="HTH_17"/>
</dbReference>
<sequence>MKTIQFLGTTDSEFLQRFKDEIIPELREQLSKEFQPKEPTEYLTRDEVCDLLKIDKSTLWRYTKGKKIPCYGMGGNRVYFKRSEIDLIINQNKLN</sequence>
<dbReference type="Proteomes" id="UP001184853">
    <property type="component" value="Unassembled WGS sequence"/>
</dbReference>
<keyword evidence="3" id="KW-1185">Reference proteome</keyword>
<name>A0ABU1LCX4_9FLAO</name>
<organism evidence="2 3">
    <name type="scientific">Chryseobacterium geocarposphaerae</name>
    <dbReference type="NCBI Taxonomy" id="1416776"/>
    <lineage>
        <taxon>Bacteria</taxon>
        <taxon>Pseudomonadati</taxon>
        <taxon>Bacteroidota</taxon>
        <taxon>Flavobacteriia</taxon>
        <taxon>Flavobacteriales</taxon>
        <taxon>Weeksellaceae</taxon>
        <taxon>Chryseobacterium group</taxon>
        <taxon>Chryseobacterium</taxon>
    </lineage>
</organism>
<evidence type="ECO:0000313" key="2">
    <source>
        <dbReference type="EMBL" id="MDR6404576.1"/>
    </source>
</evidence>
<evidence type="ECO:0000313" key="3">
    <source>
        <dbReference type="Proteomes" id="UP001184853"/>
    </source>
</evidence>
<dbReference type="RefSeq" id="WP_115979955.1">
    <property type="nucleotide sequence ID" value="NZ_JAVDQS010000003.1"/>
</dbReference>
<dbReference type="Pfam" id="PF12728">
    <property type="entry name" value="HTH_17"/>
    <property type="match status" value="1"/>
</dbReference>
<feature type="domain" description="Helix-turn-helix" evidence="1">
    <location>
        <begin position="42"/>
        <end position="92"/>
    </location>
</feature>
<comment type="caution">
    <text evidence="2">The sequence shown here is derived from an EMBL/GenBank/DDBJ whole genome shotgun (WGS) entry which is preliminary data.</text>
</comment>
<accession>A0ABU1LCX4</accession>
<dbReference type="EMBL" id="JAVDQS010000003">
    <property type="protein sequence ID" value="MDR6404576.1"/>
    <property type="molecule type" value="Genomic_DNA"/>
</dbReference>
<evidence type="ECO:0000259" key="1">
    <source>
        <dbReference type="Pfam" id="PF12728"/>
    </source>
</evidence>
<proteinExistence type="predicted"/>
<dbReference type="SUPFAM" id="SSF46955">
    <property type="entry name" value="Putative DNA-binding domain"/>
    <property type="match status" value="1"/>
</dbReference>
<gene>
    <name evidence="2" type="ORF">J2781_001496</name>
</gene>
<protein>
    <submittedName>
        <fullName evidence="2">Excisionase family DNA binding protein</fullName>
    </submittedName>
</protein>
<dbReference type="InterPro" id="IPR009061">
    <property type="entry name" value="DNA-bd_dom_put_sf"/>
</dbReference>
<reference evidence="2 3" key="1">
    <citation type="submission" date="2023-07" db="EMBL/GenBank/DDBJ databases">
        <title>Sorghum-associated microbial communities from plants grown in Nebraska, USA.</title>
        <authorList>
            <person name="Schachtman D."/>
        </authorList>
    </citation>
    <scope>NUCLEOTIDE SEQUENCE [LARGE SCALE GENOMIC DNA]</scope>
    <source>
        <strain evidence="2 3">DS1709</strain>
    </source>
</reference>